<proteinExistence type="predicted"/>
<dbReference type="CDD" id="cd07341">
    <property type="entry name" value="M56_BlaR1_MecR1_like"/>
    <property type="match status" value="1"/>
</dbReference>
<dbReference type="Proteomes" id="UP001304419">
    <property type="component" value="Chromosome 1"/>
</dbReference>
<keyword evidence="2" id="KW-0472">Membrane</keyword>
<keyword evidence="2" id="KW-0812">Transmembrane</keyword>
<dbReference type="SUPFAM" id="SSF51261">
    <property type="entry name" value="Duplicated hybrid motif"/>
    <property type="match status" value="1"/>
</dbReference>
<keyword evidence="2" id="KW-1133">Transmembrane helix</keyword>
<dbReference type="CDD" id="cd12797">
    <property type="entry name" value="M23_peptidase"/>
    <property type="match status" value="1"/>
</dbReference>
<feature type="domain" description="M23ase beta-sheet core" evidence="3">
    <location>
        <begin position="339"/>
        <end position="436"/>
    </location>
</feature>
<dbReference type="GO" id="GO:0004222">
    <property type="term" value="F:metalloendopeptidase activity"/>
    <property type="evidence" value="ECO:0007669"/>
    <property type="project" value="TreeGrafter"/>
</dbReference>
<gene>
    <name evidence="5" type="ORF">F9Y85_08845</name>
    <name evidence="6" type="ORF">R5H13_08115</name>
</gene>
<evidence type="ECO:0000256" key="1">
    <source>
        <dbReference type="ARBA" id="ARBA00022729"/>
    </source>
</evidence>
<evidence type="ECO:0000259" key="4">
    <source>
        <dbReference type="Pfam" id="PF05569"/>
    </source>
</evidence>
<protein>
    <submittedName>
        <fullName evidence="6">M23/M56 family metallopeptidase</fullName>
    </submittedName>
    <submittedName>
        <fullName evidence="5">Peptidoglycan DD-metalloendopeptidase family protein</fullName>
    </submittedName>
</protein>
<dbReference type="InterPro" id="IPR008756">
    <property type="entry name" value="Peptidase_M56"/>
</dbReference>
<feature type="transmembrane region" description="Helical" evidence="2">
    <location>
        <begin position="284"/>
        <end position="302"/>
    </location>
</feature>
<evidence type="ECO:0000313" key="7">
    <source>
        <dbReference type="Proteomes" id="UP000646877"/>
    </source>
</evidence>
<reference evidence="5" key="1">
    <citation type="submission" date="2019-10" db="EMBL/GenBank/DDBJ databases">
        <authorList>
            <person name="Paulsen S."/>
        </authorList>
    </citation>
    <scope>NUCLEOTIDE SEQUENCE</scope>
    <source>
        <strain evidence="5">LMG 19692</strain>
    </source>
</reference>
<dbReference type="Gene3D" id="2.70.70.10">
    <property type="entry name" value="Glucose Permease (Domain IIA)"/>
    <property type="match status" value="1"/>
</dbReference>
<dbReference type="PANTHER" id="PTHR21666">
    <property type="entry name" value="PEPTIDASE-RELATED"/>
    <property type="match status" value="1"/>
</dbReference>
<reference evidence="6 8" key="2">
    <citation type="submission" date="2023-10" db="EMBL/GenBank/DDBJ databases">
        <title>To unveil natural product biosynthetic capacity in Pseudoalteromonas.</title>
        <authorList>
            <person name="Wang J."/>
        </authorList>
    </citation>
    <scope>NUCLEOTIDE SEQUENCE [LARGE SCALE GENOMIC DNA]</scope>
    <source>
        <strain evidence="6 8">DSM 15914</strain>
    </source>
</reference>
<dbReference type="InterPro" id="IPR016047">
    <property type="entry name" value="M23ase_b-sheet_dom"/>
</dbReference>
<accession>A0A8I2H768</accession>
<organism evidence="5 7">
    <name type="scientific">Pseudoalteromonas maricaloris</name>
    <dbReference type="NCBI Taxonomy" id="184924"/>
    <lineage>
        <taxon>Bacteria</taxon>
        <taxon>Pseudomonadati</taxon>
        <taxon>Pseudomonadota</taxon>
        <taxon>Gammaproteobacteria</taxon>
        <taxon>Alteromonadales</taxon>
        <taxon>Pseudoalteromonadaceae</taxon>
        <taxon>Pseudoalteromonas</taxon>
    </lineage>
</organism>
<evidence type="ECO:0000256" key="2">
    <source>
        <dbReference type="SAM" id="Phobius"/>
    </source>
</evidence>
<keyword evidence="8" id="KW-1185">Reference proteome</keyword>
<feature type="domain" description="Peptidase M56" evidence="4">
    <location>
        <begin position="34"/>
        <end position="254"/>
    </location>
</feature>
<evidence type="ECO:0000313" key="6">
    <source>
        <dbReference type="EMBL" id="WOX30210.1"/>
    </source>
</evidence>
<dbReference type="RefSeq" id="WP_130126199.1">
    <property type="nucleotide sequence ID" value="NZ_CBCSDF010000001.1"/>
</dbReference>
<dbReference type="AlphaFoldDB" id="A0A8I2H768"/>
<dbReference type="PANTHER" id="PTHR21666:SF289">
    <property type="entry name" value="L-ALA--D-GLU ENDOPEPTIDASE"/>
    <property type="match status" value="1"/>
</dbReference>
<evidence type="ECO:0000259" key="3">
    <source>
        <dbReference type="Pfam" id="PF01551"/>
    </source>
</evidence>
<feature type="transmembrane region" description="Helical" evidence="2">
    <location>
        <begin position="88"/>
        <end position="111"/>
    </location>
</feature>
<evidence type="ECO:0000313" key="8">
    <source>
        <dbReference type="Proteomes" id="UP001304419"/>
    </source>
</evidence>
<dbReference type="InterPro" id="IPR050570">
    <property type="entry name" value="Cell_wall_metabolism_enzyme"/>
</dbReference>
<dbReference type="InterPro" id="IPR011055">
    <property type="entry name" value="Dup_hybrid_motif"/>
</dbReference>
<dbReference type="Pfam" id="PF01551">
    <property type="entry name" value="Peptidase_M23"/>
    <property type="match status" value="1"/>
</dbReference>
<dbReference type="EMBL" id="WEIA01000004">
    <property type="protein sequence ID" value="NLR21421.1"/>
    <property type="molecule type" value="Genomic_DNA"/>
</dbReference>
<dbReference type="EMBL" id="CP137578">
    <property type="protein sequence ID" value="WOX30210.1"/>
    <property type="molecule type" value="Genomic_DNA"/>
</dbReference>
<name>A0A8I2H768_9GAMM</name>
<keyword evidence="1" id="KW-0732">Signal</keyword>
<dbReference type="Pfam" id="PF05569">
    <property type="entry name" value="Peptidase_M56"/>
    <property type="match status" value="1"/>
</dbReference>
<sequence>MELILLSVLLWVALSGLTYALGVKFSARYVQNKGLWWGVLAVTFVPWIPLEHMEQHNAIPAVLFNANLQQFAEPLLAMTKRTQVASDWLNLTLMAVFMVYCVGLIAHLLVLGRQYWRVKRLCSTASKIKFGARSCYQLPITCSPFVFGLWQPKVYLPVEFDTLPEAEQQALILHELTHIDKGDHIAVVIWRILATLAWFNPFIAKMELGFIRAMEYCCDEVTIAKHSLEPLAYSKALMNSLKRAAVPPKTMNMTASFASNSLTLDDYKKRFSVILKSKKKPSNLVLIGVFVLLSSGLAYGNIQWTMGTAMVSKTWTYPVVTPEITSRFGHVSNFRHNKAHQGLDLAGGVGEPAMAVASGTVTIADDKTLPENYGKVVLIHHDNGYQSLYAHLDSIDVEVGEQVSQGEVIGTIGETGRVTGPHLHLEALHNNTRIDPLTLLEN</sequence>
<dbReference type="Proteomes" id="UP000646877">
    <property type="component" value="Unassembled WGS sequence"/>
</dbReference>
<evidence type="ECO:0000313" key="5">
    <source>
        <dbReference type="EMBL" id="NLR21421.1"/>
    </source>
</evidence>